<name>A0A1Y1ZFJ6_9FUNG</name>
<reference evidence="2 3" key="1">
    <citation type="submission" date="2016-08" db="EMBL/GenBank/DDBJ databases">
        <title>A Parts List for Fungal Cellulosomes Revealed by Comparative Genomics.</title>
        <authorList>
            <consortium name="DOE Joint Genome Institute"/>
            <person name="Haitjema C.H."/>
            <person name="Gilmore S.P."/>
            <person name="Henske J.K."/>
            <person name="Solomon K.V."/>
            <person name="De Groot R."/>
            <person name="Kuo A."/>
            <person name="Mondo S.J."/>
            <person name="Salamov A.A."/>
            <person name="Labutti K."/>
            <person name="Zhao Z."/>
            <person name="Chiniquy J."/>
            <person name="Barry K."/>
            <person name="Brewer H.M."/>
            <person name="Purvine S.O."/>
            <person name="Wright A.T."/>
            <person name="Boxma B."/>
            <person name="Van Alen T."/>
            <person name="Hackstein J.H."/>
            <person name="Baker S.E."/>
            <person name="Grigoriev I.V."/>
            <person name="O'Malley M.A."/>
        </authorList>
    </citation>
    <scope>NUCLEOTIDE SEQUENCE [LARGE SCALE GENOMIC DNA]</scope>
    <source>
        <strain evidence="2 3">G1</strain>
    </source>
</reference>
<dbReference type="Proteomes" id="UP000193920">
    <property type="component" value="Unassembled WGS sequence"/>
</dbReference>
<dbReference type="Gene3D" id="3.40.1350.10">
    <property type="match status" value="1"/>
</dbReference>
<proteinExistence type="predicted"/>
<sequence>MIKNSDEMLEVTLHKNVKTMCEILDKLHMEKIIIEDKLDHGNLKRVIDYSYFNARTKYDIEEESPRGHGRADIIFLPKRKNKVNGEIIIIELKVNSTAKKAINQIHQKKYYNEYSYVIEEYNNNMKLLSTSESAKRKRRNELEINSENKRLKSSSSKP</sequence>
<dbReference type="STRING" id="1754190.A0A1Y1ZFJ6"/>
<protein>
    <submittedName>
        <fullName evidence="2">Uncharacterized protein</fullName>
    </submittedName>
</protein>
<dbReference type="InterPro" id="IPR011856">
    <property type="entry name" value="tRNA_endonuc-like_dom_sf"/>
</dbReference>
<dbReference type="OrthoDB" id="10437595at2759"/>
<feature type="compositionally biased region" description="Basic and acidic residues" evidence="1">
    <location>
        <begin position="140"/>
        <end position="150"/>
    </location>
</feature>
<feature type="region of interest" description="Disordered" evidence="1">
    <location>
        <begin position="131"/>
        <end position="158"/>
    </location>
</feature>
<dbReference type="EMBL" id="MCOG01000413">
    <property type="protein sequence ID" value="ORY09042.1"/>
    <property type="molecule type" value="Genomic_DNA"/>
</dbReference>
<evidence type="ECO:0000256" key="1">
    <source>
        <dbReference type="SAM" id="MobiDB-lite"/>
    </source>
</evidence>
<evidence type="ECO:0000313" key="3">
    <source>
        <dbReference type="Proteomes" id="UP000193920"/>
    </source>
</evidence>
<dbReference type="InterPro" id="IPR012547">
    <property type="entry name" value="PDDEXK_9"/>
</dbReference>
<evidence type="ECO:0000313" key="2">
    <source>
        <dbReference type="EMBL" id="ORY09042.1"/>
    </source>
</evidence>
<dbReference type="GO" id="GO:0003676">
    <property type="term" value="F:nucleic acid binding"/>
    <property type="evidence" value="ECO:0007669"/>
    <property type="project" value="InterPro"/>
</dbReference>
<dbReference type="Pfam" id="PF08011">
    <property type="entry name" value="PDDEXK_9"/>
    <property type="match status" value="1"/>
</dbReference>
<dbReference type="AlphaFoldDB" id="A0A1Y1ZFJ6"/>
<organism evidence="2 3">
    <name type="scientific">Neocallimastix californiae</name>
    <dbReference type="NCBI Taxonomy" id="1754190"/>
    <lineage>
        <taxon>Eukaryota</taxon>
        <taxon>Fungi</taxon>
        <taxon>Fungi incertae sedis</taxon>
        <taxon>Chytridiomycota</taxon>
        <taxon>Chytridiomycota incertae sedis</taxon>
        <taxon>Neocallimastigomycetes</taxon>
        <taxon>Neocallimastigales</taxon>
        <taxon>Neocallimastigaceae</taxon>
        <taxon>Neocallimastix</taxon>
    </lineage>
</organism>
<gene>
    <name evidence="2" type="ORF">LY90DRAFT_709016</name>
</gene>
<keyword evidence="3" id="KW-1185">Reference proteome</keyword>
<comment type="caution">
    <text evidence="2">The sequence shown here is derived from an EMBL/GenBank/DDBJ whole genome shotgun (WGS) entry which is preliminary data.</text>
</comment>
<accession>A0A1Y1ZFJ6</accession>